<keyword evidence="1" id="KW-0472">Membrane</keyword>
<organism evidence="2">
    <name type="scientific">Arundo donax</name>
    <name type="common">Giant reed</name>
    <name type="synonym">Donax arundinaceus</name>
    <dbReference type="NCBI Taxonomy" id="35708"/>
    <lineage>
        <taxon>Eukaryota</taxon>
        <taxon>Viridiplantae</taxon>
        <taxon>Streptophyta</taxon>
        <taxon>Embryophyta</taxon>
        <taxon>Tracheophyta</taxon>
        <taxon>Spermatophyta</taxon>
        <taxon>Magnoliopsida</taxon>
        <taxon>Liliopsida</taxon>
        <taxon>Poales</taxon>
        <taxon>Poaceae</taxon>
        <taxon>PACMAD clade</taxon>
        <taxon>Arundinoideae</taxon>
        <taxon>Arundineae</taxon>
        <taxon>Arundo</taxon>
    </lineage>
</organism>
<sequence>MGARGLHAISLPTGYIGPFGGLQFISCWLVIVTGEVGWFANMEQREGWVLREGRLRPE</sequence>
<protein>
    <submittedName>
        <fullName evidence="2">Uncharacterized protein</fullName>
    </submittedName>
</protein>
<evidence type="ECO:0000256" key="1">
    <source>
        <dbReference type="SAM" id="Phobius"/>
    </source>
</evidence>
<reference evidence="2" key="2">
    <citation type="journal article" date="2015" name="Data Brief">
        <title>Shoot transcriptome of the giant reed, Arundo donax.</title>
        <authorList>
            <person name="Barrero R.A."/>
            <person name="Guerrero F.D."/>
            <person name="Moolhuijzen P."/>
            <person name="Goolsby J.A."/>
            <person name="Tidwell J."/>
            <person name="Bellgard S.E."/>
            <person name="Bellgard M.I."/>
        </authorList>
    </citation>
    <scope>NUCLEOTIDE SEQUENCE</scope>
    <source>
        <tissue evidence="2">Shoot tissue taken approximately 20 cm above the soil surface</tissue>
    </source>
</reference>
<accession>A0A0A9E5R8</accession>
<reference evidence="2" key="1">
    <citation type="submission" date="2014-09" db="EMBL/GenBank/DDBJ databases">
        <authorList>
            <person name="Magalhaes I.L.F."/>
            <person name="Oliveira U."/>
            <person name="Santos F.R."/>
            <person name="Vidigal T.H.D.A."/>
            <person name="Brescovit A.D."/>
            <person name="Santos A.J."/>
        </authorList>
    </citation>
    <scope>NUCLEOTIDE SEQUENCE</scope>
    <source>
        <tissue evidence="2">Shoot tissue taken approximately 20 cm above the soil surface</tissue>
    </source>
</reference>
<name>A0A0A9E5R8_ARUDO</name>
<dbReference type="AlphaFoldDB" id="A0A0A9E5R8"/>
<evidence type="ECO:0000313" key="2">
    <source>
        <dbReference type="EMBL" id="JAD93225.1"/>
    </source>
</evidence>
<feature type="transmembrane region" description="Helical" evidence="1">
    <location>
        <begin position="20"/>
        <end position="41"/>
    </location>
</feature>
<keyword evidence="1" id="KW-0812">Transmembrane</keyword>
<proteinExistence type="predicted"/>
<dbReference type="EMBL" id="GBRH01204670">
    <property type="protein sequence ID" value="JAD93225.1"/>
    <property type="molecule type" value="Transcribed_RNA"/>
</dbReference>
<keyword evidence="1" id="KW-1133">Transmembrane helix</keyword>